<name>A0A5M9X054_PAEAM</name>
<dbReference type="PANTHER" id="PTHR45339:SF1">
    <property type="entry name" value="HYBRID SIGNAL TRANSDUCTION HISTIDINE KINASE J"/>
    <property type="match status" value="1"/>
</dbReference>
<gene>
    <name evidence="5" type="ORF">EC604_25650</name>
</gene>
<organism evidence="5 6">
    <name type="scientific">Paenibacillus amylolyticus</name>
    <dbReference type="NCBI Taxonomy" id="1451"/>
    <lineage>
        <taxon>Bacteria</taxon>
        <taxon>Bacillati</taxon>
        <taxon>Bacillota</taxon>
        <taxon>Bacilli</taxon>
        <taxon>Bacillales</taxon>
        <taxon>Paenibacillaceae</taxon>
        <taxon>Paenibacillus</taxon>
    </lineage>
</organism>
<dbReference type="Proteomes" id="UP000323664">
    <property type="component" value="Unassembled WGS sequence"/>
</dbReference>
<evidence type="ECO:0000313" key="5">
    <source>
        <dbReference type="EMBL" id="KAA8787221.1"/>
    </source>
</evidence>
<dbReference type="SUPFAM" id="SSF52172">
    <property type="entry name" value="CheY-like"/>
    <property type="match status" value="1"/>
</dbReference>
<evidence type="ECO:0000313" key="6">
    <source>
        <dbReference type="Proteomes" id="UP000323664"/>
    </source>
</evidence>
<keyword evidence="2" id="KW-0902">Two-component regulatory system</keyword>
<proteinExistence type="predicted"/>
<dbReference type="OrthoDB" id="9790669at2"/>
<sequence length="86" mass="9794">RNAYDIVIMDVQMPKLNGFEVTQAIKENLSSEDCPYIVAVTANALIGDRDRCLKAGMDEYISKPIKSESIYQVIETYYSKKQMNHS</sequence>
<dbReference type="PANTHER" id="PTHR45339">
    <property type="entry name" value="HYBRID SIGNAL TRANSDUCTION HISTIDINE KINASE J"/>
    <property type="match status" value="1"/>
</dbReference>
<feature type="non-terminal residue" evidence="5">
    <location>
        <position position="1"/>
    </location>
</feature>
<protein>
    <submittedName>
        <fullName evidence="5">Response regulator</fullName>
    </submittedName>
</protein>
<dbReference type="InterPro" id="IPR011006">
    <property type="entry name" value="CheY-like_superfamily"/>
</dbReference>
<evidence type="ECO:0000256" key="1">
    <source>
        <dbReference type="ARBA" id="ARBA00022553"/>
    </source>
</evidence>
<evidence type="ECO:0000256" key="2">
    <source>
        <dbReference type="ARBA" id="ARBA00023012"/>
    </source>
</evidence>
<accession>A0A5M9X054</accession>
<dbReference type="AlphaFoldDB" id="A0A5M9X054"/>
<evidence type="ECO:0000256" key="3">
    <source>
        <dbReference type="PROSITE-ProRule" id="PRU00169"/>
    </source>
</evidence>
<evidence type="ECO:0000259" key="4">
    <source>
        <dbReference type="PROSITE" id="PS50110"/>
    </source>
</evidence>
<dbReference type="GO" id="GO:0000160">
    <property type="term" value="P:phosphorelay signal transduction system"/>
    <property type="evidence" value="ECO:0007669"/>
    <property type="project" value="UniProtKB-KW"/>
</dbReference>
<dbReference type="PROSITE" id="PS50110">
    <property type="entry name" value="RESPONSE_REGULATORY"/>
    <property type="match status" value="1"/>
</dbReference>
<dbReference type="RefSeq" id="WP_151458123.1">
    <property type="nucleotide sequence ID" value="NZ_RIAS01000020.1"/>
</dbReference>
<feature type="modified residue" description="4-aspartylphosphate" evidence="3">
    <location>
        <position position="10"/>
    </location>
</feature>
<feature type="domain" description="Response regulatory" evidence="4">
    <location>
        <begin position="1"/>
        <end position="78"/>
    </location>
</feature>
<dbReference type="InterPro" id="IPR001789">
    <property type="entry name" value="Sig_transdc_resp-reg_receiver"/>
</dbReference>
<reference evidence="5 6" key="1">
    <citation type="journal article" date="2019" name="J. Ind. Microbiol. Biotechnol.">
        <title>Paenibacillus amylolyticus 27C64 has a diverse set of carbohydrate-active enzymes and complete pectin deconstruction system.</title>
        <authorList>
            <person name="Keggi C."/>
            <person name="Doran-Peterson J."/>
        </authorList>
    </citation>
    <scope>NUCLEOTIDE SEQUENCE [LARGE SCALE GENOMIC DNA]</scope>
    <source>
        <strain evidence="5 6">27C64</strain>
    </source>
</reference>
<comment type="caution">
    <text evidence="5">The sequence shown here is derived from an EMBL/GenBank/DDBJ whole genome shotgun (WGS) entry which is preliminary data.</text>
</comment>
<keyword evidence="1 3" id="KW-0597">Phosphoprotein</keyword>
<dbReference type="CDD" id="cd17546">
    <property type="entry name" value="REC_hyHK_CKI1_RcsC-like"/>
    <property type="match status" value="1"/>
</dbReference>
<dbReference type="Pfam" id="PF00072">
    <property type="entry name" value="Response_reg"/>
    <property type="match status" value="1"/>
</dbReference>
<dbReference type="EMBL" id="RIAS01000020">
    <property type="protein sequence ID" value="KAA8787221.1"/>
    <property type="molecule type" value="Genomic_DNA"/>
</dbReference>
<dbReference type="Gene3D" id="3.40.50.2300">
    <property type="match status" value="1"/>
</dbReference>